<evidence type="ECO:0000313" key="1">
    <source>
        <dbReference type="EMBL" id="EKC25839.1"/>
    </source>
</evidence>
<dbReference type="AlphaFoldDB" id="K1Q364"/>
<dbReference type="HOGENOM" id="CLU_1267978_0_0_1"/>
<gene>
    <name evidence="1" type="ORF">CGI_10001277</name>
</gene>
<reference evidence="1" key="1">
    <citation type="journal article" date="2012" name="Nature">
        <title>The oyster genome reveals stress adaptation and complexity of shell formation.</title>
        <authorList>
            <person name="Zhang G."/>
            <person name="Fang X."/>
            <person name="Guo X."/>
            <person name="Li L."/>
            <person name="Luo R."/>
            <person name="Xu F."/>
            <person name="Yang P."/>
            <person name="Zhang L."/>
            <person name="Wang X."/>
            <person name="Qi H."/>
            <person name="Xiong Z."/>
            <person name="Que H."/>
            <person name="Xie Y."/>
            <person name="Holland P.W."/>
            <person name="Paps J."/>
            <person name="Zhu Y."/>
            <person name="Wu F."/>
            <person name="Chen Y."/>
            <person name="Wang J."/>
            <person name="Peng C."/>
            <person name="Meng J."/>
            <person name="Yang L."/>
            <person name="Liu J."/>
            <person name="Wen B."/>
            <person name="Zhang N."/>
            <person name="Huang Z."/>
            <person name="Zhu Q."/>
            <person name="Feng Y."/>
            <person name="Mount A."/>
            <person name="Hedgecock D."/>
            <person name="Xu Z."/>
            <person name="Liu Y."/>
            <person name="Domazet-Loso T."/>
            <person name="Du Y."/>
            <person name="Sun X."/>
            <person name="Zhang S."/>
            <person name="Liu B."/>
            <person name="Cheng P."/>
            <person name="Jiang X."/>
            <person name="Li J."/>
            <person name="Fan D."/>
            <person name="Wang W."/>
            <person name="Fu W."/>
            <person name="Wang T."/>
            <person name="Wang B."/>
            <person name="Zhang J."/>
            <person name="Peng Z."/>
            <person name="Li Y."/>
            <person name="Li N."/>
            <person name="Wang J."/>
            <person name="Chen M."/>
            <person name="He Y."/>
            <person name="Tan F."/>
            <person name="Song X."/>
            <person name="Zheng Q."/>
            <person name="Huang R."/>
            <person name="Yang H."/>
            <person name="Du X."/>
            <person name="Chen L."/>
            <person name="Yang M."/>
            <person name="Gaffney P.M."/>
            <person name="Wang S."/>
            <person name="Luo L."/>
            <person name="She Z."/>
            <person name="Ming Y."/>
            <person name="Huang W."/>
            <person name="Zhang S."/>
            <person name="Huang B."/>
            <person name="Zhang Y."/>
            <person name="Qu T."/>
            <person name="Ni P."/>
            <person name="Miao G."/>
            <person name="Wang J."/>
            <person name="Wang Q."/>
            <person name="Steinberg C.E."/>
            <person name="Wang H."/>
            <person name="Li N."/>
            <person name="Qian L."/>
            <person name="Zhang G."/>
            <person name="Li Y."/>
            <person name="Yang H."/>
            <person name="Liu X."/>
            <person name="Wang J."/>
            <person name="Yin Y."/>
            <person name="Wang J."/>
        </authorList>
    </citation>
    <scope>NUCLEOTIDE SEQUENCE [LARGE SCALE GENOMIC DNA]</scope>
    <source>
        <strain evidence="1">05x7-T-G4-1.051#20</strain>
    </source>
</reference>
<dbReference type="PANTHER" id="PTHR28489:SF2">
    <property type="entry name" value="RENTINAL DEGENERATION 3-LIKE"/>
    <property type="match status" value="1"/>
</dbReference>
<dbReference type="InParanoid" id="K1Q364"/>
<dbReference type="InterPro" id="IPR028092">
    <property type="entry name" value="RD3"/>
</dbReference>
<name>K1Q364_MAGGI</name>
<protein>
    <submittedName>
        <fullName evidence="1">Protein RD3</fullName>
    </submittedName>
</protein>
<organism evidence="1">
    <name type="scientific">Magallana gigas</name>
    <name type="common">Pacific oyster</name>
    <name type="synonym">Crassostrea gigas</name>
    <dbReference type="NCBI Taxonomy" id="29159"/>
    <lineage>
        <taxon>Eukaryota</taxon>
        <taxon>Metazoa</taxon>
        <taxon>Spiralia</taxon>
        <taxon>Lophotrochozoa</taxon>
        <taxon>Mollusca</taxon>
        <taxon>Bivalvia</taxon>
        <taxon>Autobranchia</taxon>
        <taxon>Pteriomorphia</taxon>
        <taxon>Ostreida</taxon>
        <taxon>Ostreoidea</taxon>
        <taxon>Ostreidae</taxon>
        <taxon>Magallana</taxon>
    </lineage>
</organism>
<accession>K1Q364</accession>
<dbReference type="PANTHER" id="PTHR28489">
    <property type="entry name" value="RENTINAL DEGENERATION 3-LIKE"/>
    <property type="match status" value="1"/>
</dbReference>
<proteinExistence type="predicted"/>
<sequence>MKNTFLMSEELIISGDMDPIKSIWKSFISESHRPPEKDTKVVVVDTIIHELEYHIKELERIAHDKEIDDRRRNTGVDYSWLISTAPKGFEIPQLQRLELEELCYKIKPEECSRILSLFRDSLFNDPLPSHLPRIMRSCIIQVIEQRPKEETLTEWVSKRTLSLTRIRPNPKVSPSQLGDPEVPSHEETRRCYSTPALQSTTAPEFCHHGHPGIDSLPV</sequence>
<dbReference type="Pfam" id="PF14473">
    <property type="entry name" value="RD3"/>
    <property type="match status" value="1"/>
</dbReference>
<dbReference type="EMBL" id="JH816308">
    <property type="protein sequence ID" value="EKC25839.1"/>
    <property type="molecule type" value="Genomic_DNA"/>
</dbReference>